<keyword evidence="8 10" id="KW-0460">Magnesium</keyword>
<evidence type="ECO:0000256" key="10">
    <source>
        <dbReference type="HAMAP-Rule" id="MF_00185"/>
    </source>
</evidence>
<dbReference type="EMBL" id="CP001896">
    <property type="protein sequence ID" value="ADC62162.1"/>
    <property type="molecule type" value="Genomic_DNA"/>
</dbReference>
<evidence type="ECO:0000256" key="6">
    <source>
        <dbReference type="ARBA" id="ARBA00022741"/>
    </source>
</evidence>
<feature type="binding site" evidence="10">
    <location>
        <begin position="17"/>
        <end position="24"/>
    </location>
    <ligand>
        <name>ATP</name>
        <dbReference type="ChEBI" id="CHEBI:30616"/>
    </ligand>
</feature>
<comment type="subunit">
    <text evidence="10">Monomer.</text>
</comment>
<dbReference type="PANTHER" id="PTHR11088:SF60">
    <property type="entry name" value="TRNA DIMETHYLALLYLTRANSFERASE"/>
    <property type="match status" value="1"/>
</dbReference>
<evidence type="ECO:0000256" key="1">
    <source>
        <dbReference type="ARBA" id="ARBA00001946"/>
    </source>
</evidence>
<sequence>MTDPTLDTRPWAILLMGPTASGKTDLAIRLAERLPCEIISVDSAMIYRGLDIGTAKPDPEILARAPHRLIDILDPTESYSTARFREDALAAMTEISARGRIPLLVGGTMLYFRALQQGLARLPSADAEVRAELEAEAERLGWAAMHARLAELDPDAARRIHPNDPQRIQRALEVQALSGRAMSDLIRDAEHTALPFRLLKLVRAPGDRAILHARIEHRFRVMLELGLVDEVSRLWARGDLTPDLPSMRCVGYRQVLNYLLGESTWEDMVQRGIIATRQLAKRQMTWLRAEPDCHWLDDEPDPLTTALRLIASTLKDEGQSTGSPFDGRLNDT</sequence>
<feature type="region of interest" description="Interaction with substrate tRNA" evidence="10">
    <location>
        <begin position="248"/>
        <end position="253"/>
    </location>
</feature>
<reference evidence="14 15" key="1">
    <citation type="journal article" date="2011" name="Stand. Genomic Sci.">
        <title>Complete genome sequence of Allochromatium vinosum DSM 180(T).</title>
        <authorList>
            <person name="Weissgerber T."/>
            <person name="Zigann R."/>
            <person name="Bruce D."/>
            <person name="Chang Y.J."/>
            <person name="Detter J.C."/>
            <person name="Han C."/>
            <person name="Hauser L."/>
            <person name="Jeffries C.D."/>
            <person name="Land M."/>
            <person name="Munk A.C."/>
            <person name="Tapia R."/>
            <person name="Dahl C."/>
        </authorList>
    </citation>
    <scope>NUCLEOTIDE SEQUENCE [LARGE SCALE GENOMIC DNA]</scope>
    <source>
        <strain evidence="15">ATCC 17899 / DSM 180 / NBRC 103801 / NCIMB 10441 / D</strain>
    </source>
</reference>
<comment type="function">
    <text evidence="2 10 12">Catalyzes the transfer of a dimethylallyl group onto the adenine at position 37 in tRNAs that read codons beginning with uridine, leading to the formation of N6-(dimethylallyl)adenosine (i(6)A).</text>
</comment>
<evidence type="ECO:0000256" key="11">
    <source>
        <dbReference type="RuleBase" id="RU003783"/>
    </source>
</evidence>
<dbReference type="NCBIfam" id="TIGR00174">
    <property type="entry name" value="miaA"/>
    <property type="match status" value="1"/>
</dbReference>
<dbReference type="GO" id="GO:0005524">
    <property type="term" value="F:ATP binding"/>
    <property type="evidence" value="ECO:0007669"/>
    <property type="project" value="UniProtKB-UniRule"/>
</dbReference>
<dbReference type="EC" id="2.5.1.75" evidence="10"/>
<dbReference type="InterPro" id="IPR018022">
    <property type="entry name" value="IPT"/>
</dbReference>
<evidence type="ECO:0000256" key="3">
    <source>
        <dbReference type="ARBA" id="ARBA00005842"/>
    </source>
</evidence>
<gene>
    <name evidence="10" type="primary">miaA</name>
    <name evidence="14" type="ordered locus">Alvin_1223</name>
</gene>
<dbReference type="Gene3D" id="1.10.20.140">
    <property type="match status" value="1"/>
</dbReference>
<dbReference type="SUPFAM" id="SSF52540">
    <property type="entry name" value="P-loop containing nucleoside triphosphate hydrolases"/>
    <property type="match status" value="1"/>
</dbReference>
<keyword evidence="7 10" id="KW-0067">ATP-binding</keyword>
<dbReference type="Gene3D" id="3.40.50.300">
    <property type="entry name" value="P-loop containing nucleotide triphosphate hydrolases"/>
    <property type="match status" value="1"/>
</dbReference>
<evidence type="ECO:0000256" key="2">
    <source>
        <dbReference type="ARBA" id="ARBA00003213"/>
    </source>
</evidence>
<dbReference type="OrthoDB" id="9776390at2"/>
<dbReference type="Pfam" id="PF01715">
    <property type="entry name" value="IPPT"/>
    <property type="match status" value="1"/>
</dbReference>
<dbReference type="KEGG" id="alv:Alvin_1223"/>
<evidence type="ECO:0000313" key="15">
    <source>
        <dbReference type="Proteomes" id="UP000001441"/>
    </source>
</evidence>
<dbReference type="HAMAP" id="MF_00185">
    <property type="entry name" value="IPP_trans"/>
    <property type="match status" value="1"/>
</dbReference>
<evidence type="ECO:0000313" key="14">
    <source>
        <dbReference type="EMBL" id="ADC62162.1"/>
    </source>
</evidence>
<dbReference type="PANTHER" id="PTHR11088">
    <property type="entry name" value="TRNA DIMETHYLALLYLTRANSFERASE"/>
    <property type="match status" value="1"/>
</dbReference>
<comment type="catalytic activity">
    <reaction evidence="9 10 11">
        <text>adenosine(37) in tRNA + dimethylallyl diphosphate = N(6)-dimethylallyladenosine(37) in tRNA + diphosphate</text>
        <dbReference type="Rhea" id="RHEA:26482"/>
        <dbReference type="Rhea" id="RHEA-COMP:10162"/>
        <dbReference type="Rhea" id="RHEA-COMP:10375"/>
        <dbReference type="ChEBI" id="CHEBI:33019"/>
        <dbReference type="ChEBI" id="CHEBI:57623"/>
        <dbReference type="ChEBI" id="CHEBI:74411"/>
        <dbReference type="ChEBI" id="CHEBI:74415"/>
        <dbReference type="EC" id="2.5.1.75"/>
    </reaction>
</comment>
<feature type="site" description="Interaction with substrate tRNA" evidence="10">
    <location>
        <position position="108"/>
    </location>
</feature>
<feature type="region of interest" description="Interaction with substrate tRNA" evidence="10">
    <location>
        <begin position="166"/>
        <end position="170"/>
    </location>
</feature>
<dbReference type="AlphaFoldDB" id="D3RSK3"/>
<organism evidence="14 15">
    <name type="scientific">Allochromatium vinosum (strain ATCC 17899 / DSM 180 / NBRC 103801 / NCIMB 10441 / D)</name>
    <name type="common">Chromatium vinosum</name>
    <dbReference type="NCBI Taxonomy" id="572477"/>
    <lineage>
        <taxon>Bacteria</taxon>
        <taxon>Pseudomonadati</taxon>
        <taxon>Pseudomonadota</taxon>
        <taxon>Gammaproteobacteria</taxon>
        <taxon>Chromatiales</taxon>
        <taxon>Chromatiaceae</taxon>
        <taxon>Allochromatium</taxon>
    </lineage>
</organism>
<feature type="binding site" evidence="10">
    <location>
        <begin position="19"/>
        <end position="24"/>
    </location>
    <ligand>
        <name>substrate</name>
    </ligand>
</feature>
<accession>D3RSK3</accession>
<dbReference type="GO" id="GO:0006400">
    <property type="term" value="P:tRNA modification"/>
    <property type="evidence" value="ECO:0007669"/>
    <property type="project" value="TreeGrafter"/>
</dbReference>
<evidence type="ECO:0000256" key="8">
    <source>
        <dbReference type="ARBA" id="ARBA00022842"/>
    </source>
</evidence>
<dbReference type="eggNOG" id="COG0324">
    <property type="taxonomic scope" value="Bacteria"/>
</dbReference>
<comment type="caution">
    <text evidence="10">Lacks conserved residue(s) required for the propagation of feature annotation.</text>
</comment>
<proteinExistence type="inferred from homology"/>
<dbReference type="STRING" id="572477.Alvin_1223"/>
<feature type="region of interest" description="Interaction with substrate tRNA" evidence="10">
    <location>
        <begin position="42"/>
        <end position="45"/>
    </location>
</feature>
<dbReference type="InterPro" id="IPR027417">
    <property type="entry name" value="P-loop_NTPase"/>
</dbReference>
<keyword evidence="5 10" id="KW-0819">tRNA processing</keyword>
<comment type="cofactor">
    <cofactor evidence="1 10">
        <name>Mg(2+)</name>
        <dbReference type="ChEBI" id="CHEBI:18420"/>
    </cofactor>
</comment>
<evidence type="ECO:0000256" key="7">
    <source>
        <dbReference type="ARBA" id="ARBA00022840"/>
    </source>
</evidence>
<dbReference type="InterPro" id="IPR039657">
    <property type="entry name" value="Dimethylallyltransferase"/>
</dbReference>
<comment type="similarity">
    <text evidence="3 10 13">Belongs to the IPP transferase family.</text>
</comment>
<dbReference type="FunFam" id="1.10.20.140:FF:000001">
    <property type="entry name" value="tRNA dimethylallyltransferase"/>
    <property type="match status" value="1"/>
</dbReference>
<keyword evidence="4 10" id="KW-0808">Transferase</keyword>
<evidence type="ECO:0000256" key="9">
    <source>
        <dbReference type="ARBA" id="ARBA00049563"/>
    </source>
</evidence>
<feature type="site" description="Interaction with substrate tRNA" evidence="10">
    <location>
        <position position="130"/>
    </location>
</feature>
<keyword evidence="15" id="KW-1185">Reference proteome</keyword>
<dbReference type="Proteomes" id="UP000001441">
    <property type="component" value="Chromosome"/>
</dbReference>
<evidence type="ECO:0000256" key="4">
    <source>
        <dbReference type="ARBA" id="ARBA00022679"/>
    </source>
</evidence>
<evidence type="ECO:0000256" key="12">
    <source>
        <dbReference type="RuleBase" id="RU003784"/>
    </source>
</evidence>
<dbReference type="HOGENOM" id="CLU_032616_0_0_6"/>
<keyword evidence="6 10" id="KW-0547">Nucleotide-binding</keyword>
<evidence type="ECO:0000256" key="13">
    <source>
        <dbReference type="RuleBase" id="RU003785"/>
    </source>
</evidence>
<name>D3RSK3_ALLVD</name>
<protein>
    <recommendedName>
        <fullName evidence="10">tRNA dimethylallyltransferase</fullName>
        <ecNumber evidence="10">2.5.1.75</ecNumber>
    </recommendedName>
    <alternativeName>
        <fullName evidence="10">Dimethylallyl diphosphate:tRNA dimethylallyltransferase</fullName>
        <shortName evidence="10">DMAPP:tRNA dimethylallyltransferase</shortName>
        <shortName evidence="10">DMATase</shortName>
    </alternativeName>
    <alternativeName>
        <fullName evidence="10">Isopentenyl-diphosphate:tRNA isopentenyltransferase</fullName>
        <shortName evidence="10">IPP transferase</shortName>
        <shortName evidence="10">IPPT</shortName>
        <shortName evidence="10">IPTase</shortName>
    </alternativeName>
</protein>
<dbReference type="GO" id="GO:0052381">
    <property type="term" value="F:tRNA dimethylallyltransferase activity"/>
    <property type="evidence" value="ECO:0007669"/>
    <property type="project" value="UniProtKB-UniRule"/>
</dbReference>
<evidence type="ECO:0000256" key="5">
    <source>
        <dbReference type="ARBA" id="ARBA00022694"/>
    </source>
</evidence>